<evidence type="ECO:0000256" key="3">
    <source>
        <dbReference type="ARBA" id="ARBA00022729"/>
    </source>
</evidence>
<keyword evidence="4 5" id="KW-0472">Membrane</keyword>
<evidence type="ECO:0000313" key="8">
    <source>
        <dbReference type="Proteomes" id="UP001633002"/>
    </source>
</evidence>
<dbReference type="CDD" id="cd08760">
    <property type="entry name" value="Cyt_b561_FRRS1_like"/>
    <property type="match status" value="1"/>
</dbReference>
<dbReference type="Proteomes" id="UP001633002">
    <property type="component" value="Unassembled WGS sequence"/>
</dbReference>
<protein>
    <recommendedName>
        <fullName evidence="6">DOMON domain-containing protein</fullName>
    </recommendedName>
</protein>
<dbReference type="InterPro" id="IPR005018">
    <property type="entry name" value="DOMON_domain"/>
</dbReference>
<feature type="transmembrane region" description="Helical" evidence="5">
    <location>
        <begin position="382"/>
        <end position="400"/>
    </location>
</feature>
<sequence length="418" mass="46721">MKTERSVAEFRQNFFRRRKSRILADVLVAIWFLAMSGTSVEADCRKQFMLNGILRSYRNCSDLRMLDASMAWSYVNRTSMLSVAFSGVYTGDGTGWVGWGINPDCAQMVGSSVLITYNTVNGTRVLPYKLNADLLQGSLLMPGQVDTQFADTSSTISSTDFTIFTVLRLERNQTKLNMVWNRGPFMMTTQFTDPVPSPHFSDEESLSSVAILDVVDGVVTNIGDGGCSLVIPHRHQKQKHGIIAGVAWGALYPVGVIVGWYTLCFPETFLYAYVPYHLTSFAVGMAGFYSGSMLKDLSGSVGDTEHQLLAVTIVLVGTLQLLLFILRMASTTGFGGGFVLHLQTWFCTYNFLLAFSNFFLIAAEIFSGMRLMNPDFMWDFKWLVISGVIFFIYICNCAGLQNYRRRFRASPTPIWFAP</sequence>
<accession>A0ABD3GB27</accession>
<organism evidence="7 8">
    <name type="scientific">Riccia sorocarpa</name>
    <dbReference type="NCBI Taxonomy" id="122646"/>
    <lineage>
        <taxon>Eukaryota</taxon>
        <taxon>Viridiplantae</taxon>
        <taxon>Streptophyta</taxon>
        <taxon>Embryophyta</taxon>
        <taxon>Marchantiophyta</taxon>
        <taxon>Marchantiopsida</taxon>
        <taxon>Marchantiidae</taxon>
        <taxon>Marchantiales</taxon>
        <taxon>Ricciaceae</taxon>
        <taxon>Riccia</taxon>
    </lineage>
</organism>
<dbReference type="PROSITE" id="PS50836">
    <property type="entry name" value="DOMON"/>
    <property type="match status" value="1"/>
</dbReference>
<evidence type="ECO:0000256" key="4">
    <source>
        <dbReference type="ARBA" id="ARBA00023136"/>
    </source>
</evidence>
<dbReference type="EMBL" id="JBJQOH010000008">
    <property type="protein sequence ID" value="KAL3676368.1"/>
    <property type="molecule type" value="Genomic_DNA"/>
</dbReference>
<evidence type="ECO:0000313" key="7">
    <source>
        <dbReference type="EMBL" id="KAL3676368.1"/>
    </source>
</evidence>
<keyword evidence="8" id="KW-1185">Reference proteome</keyword>
<comment type="subcellular location">
    <subcellularLocation>
        <location evidence="1">Membrane</location>
    </subcellularLocation>
</comment>
<keyword evidence="3" id="KW-0732">Signal</keyword>
<dbReference type="PANTHER" id="PTHR23130:SF199">
    <property type="entry name" value="CYTOCHROME B561 AND DOMON DOMAIN-CONTAINING PROTEIN"/>
    <property type="match status" value="1"/>
</dbReference>
<dbReference type="Pfam" id="PF04526">
    <property type="entry name" value="DUF568"/>
    <property type="match status" value="1"/>
</dbReference>
<keyword evidence="2" id="KW-0813">Transport</keyword>
<feature type="transmembrane region" description="Helical" evidence="5">
    <location>
        <begin position="308"/>
        <end position="326"/>
    </location>
</feature>
<feature type="transmembrane region" description="Helical" evidence="5">
    <location>
        <begin position="270"/>
        <end position="288"/>
    </location>
</feature>
<comment type="caution">
    <text evidence="7">The sequence shown here is derived from an EMBL/GenBank/DDBJ whole genome shotgun (WGS) entry which is preliminary data.</text>
</comment>
<proteinExistence type="predicted"/>
<feature type="transmembrane region" description="Helical" evidence="5">
    <location>
        <begin position="242"/>
        <end position="263"/>
    </location>
</feature>
<evidence type="ECO:0000256" key="2">
    <source>
        <dbReference type="ARBA" id="ARBA00022448"/>
    </source>
</evidence>
<feature type="transmembrane region" description="Helical" evidence="5">
    <location>
        <begin position="338"/>
        <end position="362"/>
    </location>
</feature>
<dbReference type="InterPro" id="IPR045265">
    <property type="entry name" value="AIR12_DOMON"/>
</dbReference>
<evidence type="ECO:0000256" key="5">
    <source>
        <dbReference type="SAM" id="Phobius"/>
    </source>
</evidence>
<reference evidence="7 8" key="1">
    <citation type="submission" date="2024-09" db="EMBL/GenBank/DDBJ databases">
        <title>Chromosome-scale assembly of Riccia sorocarpa.</title>
        <authorList>
            <person name="Paukszto L."/>
        </authorList>
    </citation>
    <scope>NUCLEOTIDE SEQUENCE [LARGE SCALE GENOMIC DNA]</scope>
    <source>
        <strain evidence="7">LP-2024</strain>
        <tissue evidence="7">Aerial parts of the thallus</tissue>
    </source>
</reference>
<dbReference type="GO" id="GO:0016020">
    <property type="term" value="C:membrane"/>
    <property type="evidence" value="ECO:0007669"/>
    <property type="project" value="UniProtKB-SubCell"/>
</dbReference>
<keyword evidence="5" id="KW-1133">Transmembrane helix</keyword>
<gene>
    <name evidence="7" type="ORF">R1sor_026316</name>
</gene>
<name>A0ABD3GB27_9MARC</name>
<keyword evidence="5" id="KW-0812">Transmembrane</keyword>
<feature type="domain" description="DOMON" evidence="6">
    <location>
        <begin position="66"/>
        <end position="183"/>
    </location>
</feature>
<dbReference type="AlphaFoldDB" id="A0ABD3GB27"/>
<evidence type="ECO:0000259" key="6">
    <source>
        <dbReference type="PROSITE" id="PS50836"/>
    </source>
</evidence>
<evidence type="ECO:0000256" key="1">
    <source>
        <dbReference type="ARBA" id="ARBA00004370"/>
    </source>
</evidence>
<dbReference type="PANTHER" id="PTHR23130">
    <property type="entry name" value="CYTOCHROME B561 AND DOMON DOMAIN-CONTAINING PROTEIN"/>
    <property type="match status" value="1"/>
</dbReference>